<dbReference type="SUPFAM" id="SSF57850">
    <property type="entry name" value="RING/U-box"/>
    <property type="match status" value="1"/>
</dbReference>
<evidence type="ECO:0000313" key="19">
    <source>
        <dbReference type="EMBL" id="KAK3325338.1"/>
    </source>
</evidence>
<evidence type="ECO:0000313" key="20">
    <source>
        <dbReference type="Proteomes" id="UP001283341"/>
    </source>
</evidence>
<keyword evidence="6" id="KW-0808">Transferase</keyword>
<organism evidence="19 20">
    <name type="scientific">Apodospora peruviana</name>
    <dbReference type="NCBI Taxonomy" id="516989"/>
    <lineage>
        <taxon>Eukaryota</taxon>
        <taxon>Fungi</taxon>
        <taxon>Dikarya</taxon>
        <taxon>Ascomycota</taxon>
        <taxon>Pezizomycotina</taxon>
        <taxon>Sordariomycetes</taxon>
        <taxon>Sordariomycetidae</taxon>
        <taxon>Sordariales</taxon>
        <taxon>Lasiosphaeriaceae</taxon>
        <taxon>Apodospora</taxon>
    </lineage>
</organism>
<dbReference type="InterPro" id="IPR050731">
    <property type="entry name" value="HRD1_E3_ubiq-ligases"/>
</dbReference>
<feature type="compositionally biased region" description="Low complexity" evidence="16">
    <location>
        <begin position="589"/>
        <end position="602"/>
    </location>
</feature>
<dbReference type="InterPro" id="IPR057992">
    <property type="entry name" value="TPR_SYVN1_N"/>
</dbReference>
<dbReference type="EMBL" id="JAUEDM010000002">
    <property type="protein sequence ID" value="KAK3325338.1"/>
    <property type="molecule type" value="Genomic_DNA"/>
</dbReference>
<dbReference type="SMART" id="SM00184">
    <property type="entry name" value="RING"/>
    <property type="match status" value="1"/>
</dbReference>
<evidence type="ECO:0000256" key="16">
    <source>
        <dbReference type="SAM" id="MobiDB-lite"/>
    </source>
</evidence>
<feature type="compositionally biased region" description="Low complexity" evidence="16">
    <location>
        <begin position="769"/>
        <end position="799"/>
    </location>
</feature>
<gene>
    <name evidence="19" type="ORF">B0H66DRAFT_548026</name>
</gene>
<dbReference type="GO" id="GO:0061630">
    <property type="term" value="F:ubiquitin protein ligase activity"/>
    <property type="evidence" value="ECO:0007669"/>
    <property type="project" value="UniProtKB-EC"/>
</dbReference>
<comment type="pathway">
    <text evidence="3">Protein modification; protein ubiquitination.</text>
</comment>
<comment type="caution">
    <text evidence="19">The sequence shown here is derived from an EMBL/GenBank/DDBJ whole genome shotgun (WGS) entry which is preliminary data.</text>
</comment>
<evidence type="ECO:0000256" key="8">
    <source>
        <dbReference type="ARBA" id="ARBA00022723"/>
    </source>
</evidence>
<keyword evidence="7 17" id="KW-0812">Transmembrane</keyword>
<comment type="catalytic activity">
    <reaction evidence="1">
        <text>S-ubiquitinyl-[E2 ubiquitin-conjugating enzyme]-L-cysteine + [acceptor protein]-L-lysine = [E2 ubiquitin-conjugating enzyme]-L-cysteine + N(6)-ubiquitinyl-[acceptor protein]-L-lysine.</text>
        <dbReference type="EC" id="2.3.2.27"/>
    </reaction>
</comment>
<dbReference type="InterPro" id="IPR024766">
    <property type="entry name" value="Znf_RING_H2"/>
</dbReference>
<feature type="transmembrane region" description="Helical" evidence="17">
    <location>
        <begin position="43"/>
        <end position="63"/>
    </location>
</feature>
<feature type="region of interest" description="Disordered" evidence="16">
    <location>
        <begin position="703"/>
        <end position="901"/>
    </location>
</feature>
<reference evidence="19" key="2">
    <citation type="submission" date="2023-06" db="EMBL/GenBank/DDBJ databases">
        <authorList>
            <consortium name="Lawrence Berkeley National Laboratory"/>
            <person name="Haridas S."/>
            <person name="Hensen N."/>
            <person name="Bonometti L."/>
            <person name="Westerberg I."/>
            <person name="Brannstrom I.O."/>
            <person name="Guillou S."/>
            <person name="Cros-Aarteil S."/>
            <person name="Calhoun S."/>
            <person name="Kuo A."/>
            <person name="Mondo S."/>
            <person name="Pangilinan J."/>
            <person name="Riley R."/>
            <person name="Labutti K."/>
            <person name="Andreopoulos B."/>
            <person name="Lipzen A."/>
            <person name="Chen C."/>
            <person name="Yanf M."/>
            <person name="Daum C."/>
            <person name="Ng V."/>
            <person name="Clum A."/>
            <person name="Steindorff A."/>
            <person name="Ohm R."/>
            <person name="Martin F."/>
            <person name="Silar P."/>
            <person name="Natvig D."/>
            <person name="Lalanne C."/>
            <person name="Gautier V."/>
            <person name="Ament-Velasquez S.L."/>
            <person name="Kruys A."/>
            <person name="Hutchinson M.I."/>
            <person name="Powell A.J."/>
            <person name="Barry K."/>
            <person name="Miller A.N."/>
            <person name="Grigoriev I.V."/>
            <person name="Debuchy R."/>
            <person name="Gladieux P."/>
            <person name="Thoren M.H."/>
            <person name="Johannesson H."/>
        </authorList>
    </citation>
    <scope>NUCLEOTIDE SEQUENCE</scope>
    <source>
        <strain evidence="19">CBS 118394</strain>
    </source>
</reference>
<feature type="domain" description="RING-type" evidence="18">
    <location>
        <begin position="364"/>
        <end position="415"/>
    </location>
</feature>
<evidence type="ECO:0000256" key="9">
    <source>
        <dbReference type="ARBA" id="ARBA00022771"/>
    </source>
</evidence>
<feature type="transmembrane region" description="Helical" evidence="17">
    <location>
        <begin position="101"/>
        <end position="121"/>
    </location>
</feature>
<evidence type="ECO:0000256" key="13">
    <source>
        <dbReference type="ARBA" id="ARBA00022989"/>
    </source>
</evidence>
<name>A0AAE0MB95_9PEZI</name>
<dbReference type="PANTHER" id="PTHR22763:SF184">
    <property type="entry name" value="E3 UBIQUITIN-PROTEIN LIGASE SYNOVIOLIN"/>
    <property type="match status" value="1"/>
</dbReference>
<dbReference type="InterPro" id="IPR001841">
    <property type="entry name" value="Znf_RING"/>
</dbReference>
<dbReference type="GO" id="GO:0043161">
    <property type="term" value="P:proteasome-mediated ubiquitin-dependent protein catabolic process"/>
    <property type="evidence" value="ECO:0007669"/>
    <property type="project" value="TreeGrafter"/>
</dbReference>
<evidence type="ECO:0000256" key="14">
    <source>
        <dbReference type="ARBA" id="ARBA00023136"/>
    </source>
</evidence>
<dbReference type="AlphaFoldDB" id="A0AAE0MB95"/>
<evidence type="ECO:0000256" key="7">
    <source>
        <dbReference type="ARBA" id="ARBA00022692"/>
    </source>
</evidence>
<feature type="compositionally biased region" description="Pro residues" evidence="16">
    <location>
        <begin position="710"/>
        <end position="723"/>
    </location>
</feature>
<dbReference type="PANTHER" id="PTHR22763">
    <property type="entry name" value="RING ZINC FINGER PROTEIN"/>
    <property type="match status" value="1"/>
</dbReference>
<feature type="compositionally biased region" description="Low complexity" evidence="16">
    <location>
        <begin position="441"/>
        <end position="481"/>
    </location>
</feature>
<keyword evidence="14 17" id="KW-0472">Membrane</keyword>
<evidence type="ECO:0000259" key="18">
    <source>
        <dbReference type="PROSITE" id="PS50089"/>
    </source>
</evidence>
<feature type="compositionally biased region" description="Low complexity" evidence="16">
    <location>
        <begin position="843"/>
        <end position="858"/>
    </location>
</feature>
<keyword evidence="11" id="KW-0256">Endoplasmic reticulum</keyword>
<reference evidence="19" key="1">
    <citation type="journal article" date="2023" name="Mol. Phylogenet. Evol.">
        <title>Genome-scale phylogeny and comparative genomics of the fungal order Sordariales.</title>
        <authorList>
            <person name="Hensen N."/>
            <person name="Bonometti L."/>
            <person name="Westerberg I."/>
            <person name="Brannstrom I.O."/>
            <person name="Guillou S."/>
            <person name="Cros-Aarteil S."/>
            <person name="Calhoun S."/>
            <person name="Haridas S."/>
            <person name="Kuo A."/>
            <person name="Mondo S."/>
            <person name="Pangilinan J."/>
            <person name="Riley R."/>
            <person name="LaButti K."/>
            <person name="Andreopoulos B."/>
            <person name="Lipzen A."/>
            <person name="Chen C."/>
            <person name="Yan M."/>
            <person name="Daum C."/>
            <person name="Ng V."/>
            <person name="Clum A."/>
            <person name="Steindorff A."/>
            <person name="Ohm R.A."/>
            <person name="Martin F."/>
            <person name="Silar P."/>
            <person name="Natvig D.O."/>
            <person name="Lalanne C."/>
            <person name="Gautier V."/>
            <person name="Ament-Velasquez S.L."/>
            <person name="Kruys A."/>
            <person name="Hutchinson M.I."/>
            <person name="Powell A.J."/>
            <person name="Barry K."/>
            <person name="Miller A.N."/>
            <person name="Grigoriev I.V."/>
            <person name="Debuchy R."/>
            <person name="Gladieux P."/>
            <person name="Hiltunen Thoren M."/>
            <person name="Johannesson H."/>
        </authorList>
    </citation>
    <scope>NUCLEOTIDE SEQUENCE</scope>
    <source>
        <strain evidence="19">CBS 118394</strain>
    </source>
</reference>
<sequence>MQKMRLAWYAAASTALAGAVVVSAFHQRANFYSAMVHLAQSSLSLLVLANLVFVVYGSLVYGLQRLCFGPLRPTEIEQLYEKAWFAVTETCLAMTIFREEVGAFFLVMFTALVTGKVWGWIGEGRVEVFEQQPPANPRLFHARLSISLFLSVVYDIWLLSYAVNTVVQQARPTMMVMFLFEFAVLTVCSLQTALRYVVSLVDQQIVKVQTRQRLEQRRREVREQREELLRRREAQAQAAEGGDADAETADAETADAEAAEQEELPNEEDVDEMDIEVPGWESKGFWVLSLDLIADLVKLCLYTAFFCILFTFYGLPIHIIRDWFMTARSFLKRLSALIRYRQALKDMDQYPDATPEDLGQEDTCIICREEMRPWDPADATQVERTRAKKLPCGHILHFGCLKSWLERQQVCPTCRRPVVANGQQPARNGEAMVFRLGLNFPAGQNQQPQPPANGQAPAGAQAAPGGAPNNQENNQNQNQNNGVRMFNLGPIRLGFAQGGVNDIQEMAQRLGMPADAINPPTPAPTTTQQQPAINPSLNLDQIRAQLLEIGQRVQQELLVLNNTAHELQALNFVVNELARLRQLQQQQQLQGQQTAPLATPAATGGGQPLPPPPGTGPAQFPLHAQQTLPPIPPQPPFTMFPGGPPVAPQIPSFSGFPPRASHTVTTVTRHGGAGYGTAIPAGSPDLPEGVVIPPGWSLLPLQRLDGAAPPAEPAAPNPPPFPAPFQEMLESLAPQVRPPRGAASPAGAQGSEQADRDGATNNGSVLEATQNSGTQGSTSSNPLEVTPAHPVAPTVTAPSPVAPPNWGDSSLLFGGSGSRAPPLFGYQRVAGTPTPQDESVEGSSQPPAAPSAASAADSTGDRMEEDGQDMNGSSSANTGDSKGKARAAAVEDADDEDDDSS</sequence>
<evidence type="ECO:0000256" key="10">
    <source>
        <dbReference type="ARBA" id="ARBA00022786"/>
    </source>
</evidence>
<comment type="similarity">
    <text evidence="4">Belongs to the HRD1 family.</text>
</comment>
<evidence type="ECO:0000256" key="17">
    <source>
        <dbReference type="SAM" id="Phobius"/>
    </source>
</evidence>
<dbReference type="Pfam" id="PF12678">
    <property type="entry name" value="zf-rbx1"/>
    <property type="match status" value="1"/>
</dbReference>
<feature type="compositionally biased region" description="Acidic residues" evidence="16">
    <location>
        <begin position="242"/>
        <end position="272"/>
    </location>
</feature>
<evidence type="ECO:0000256" key="1">
    <source>
        <dbReference type="ARBA" id="ARBA00000900"/>
    </source>
</evidence>
<comment type="subcellular location">
    <subcellularLocation>
        <location evidence="2">Endoplasmic reticulum membrane</location>
        <topology evidence="2">Multi-pass membrane protein</topology>
    </subcellularLocation>
</comment>
<protein>
    <recommendedName>
        <fullName evidence="5">RING-type E3 ubiquitin transferase</fullName>
        <ecNumber evidence="5">2.3.2.27</ecNumber>
    </recommendedName>
</protein>
<feature type="compositionally biased region" description="Polar residues" evidence="16">
    <location>
        <begin position="759"/>
        <end position="768"/>
    </location>
</feature>
<keyword evidence="12" id="KW-0862">Zinc</keyword>
<keyword evidence="20" id="KW-1185">Reference proteome</keyword>
<proteinExistence type="inferred from homology"/>
<feature type="region of interest" description="Disordered" evidence="16">
    <location>
        <begin position="235"/>
        <end position="272"/>
    </location>
</feature>
<dbReference type="PROSITE" id="PS50089">
    <property type="entry name" value="ZF_RING_2"/>
    <property type="match status" value="1"/>
</dbReference>
<keyword evidence="10" id="KW-0833">Ubl conjugation pathway</keyword>
<feature type="compositionally biased region" description="Acidic residues" evidence="16">
    <location>
        <begin position="891"/>
        <end position="901"/>
    </location>
</feature>
<evidence type="ECO:0000256" key="6">
    <source>
        <dbReference type="ARBA" id="ARBA00022679"/>
    </source>
</evidence>
<dbReference type="InterPro" id="IPR013083">
    <property type="entry name" value="Znf_RING/FYVE/PHD"/>
</dbReference>
<dbReference type="GO" id="GO:0008270">
    <property type="term" value="F:zinc ion binding"/>
    <property type="evidence" value="ECO:0007669"/>
    <property type="project" value="UniProtKB-KW"/>
</dbReference>
<dbReference type="EC" id="2.3.2.27" evidence="5"/>
<dbReference type="Gene3D" id="3.30.40.10">
    <property type="entry name" value="Zinc/RING finger domain, C3HC4 (zinc finger)"/>
    <property type="match status" value="1"/>
</dbReference>
<feature type="region of interest" description="Disordered" evidence="16">
    <location>
        <begin position="441"/>
        <end position="484"/>
    </location>
</feature>
<accession>A0AAE0MB95</accession>
<evidence type="ECO:0000256" key="3">
    <source>
        <dbReference type="ARBA" id="ARBA00004906"/>
    </source>
</evidence>
<dbReference type="Proteomes" id="UP001283341">
    <property type="component" value="Unassembled WGS sequence"/>
</dbReference>
<evidence type="ECO:0000256" key="4">
    <source>
        <dbReference type="ARBA" id="ARBA00010089"/>
    </source>
</evidence>
<dbReference type="CDD" id="cd16479">
    <property type="entry name" value="RING-H2_synoviolin"/>
    <property type="match status" value="1"/>
</dbReference>
<evidence type="ECO:0000256" key="5">
    <source>
        <dbReference type="ARBA" id="ARBA00012483"/>
    </source>
</evidence>
<feature type="transmembrane region" description="Helical" evidence="17">
    <location>
        <begin position="296"/>
        <end position="315"/>
    </location>
</feature>
<keyword evidence="13 17" id="KW-1133">Transmembrane helix</keyword>
<evidence type="ECO:0000256" key="12">
    <source>
        <dbReference type="ARBA" id="ARBA00022833"/>
    </source>
</evidence>
<dbReference type="Pfam" id="PF25563">
    <property type="entry name" value="TPR_SYVN1_N"/>
    <property type="match status" value="1"/>
</dbReference>
<feature type="region of interest" description="Disordered" evidence="16">
    <location>
        <begin position="589"/>
        <end position="623"/>
    </location>
</feature>
<keyword evidence="9 15" id="KW-0863">Zinc-finger</keyword>
<dbReference type="GO" id="GO:0005789">
    <property type="term" value="C:endoplasmic reticulum membrane"/>
    <property type="evidence" value="ECO:0007669"/>
    <property type="project" value="UniProtKB-SubCell"/>
</dbReference>
<evidence type="ECO:0000256" key="15">
    <source>
        <dbReference type="PROSITE-ProRule" id="PRU00175"/>
    </source>
</evidence>
<dbReference type="InterPro" id="IPR058051">
    <property type="entry name" value="Znf_RING_synoviolin"/>
</dbReference>
<feature type="transmembrane region" description="Helical" evidence="17">
    <location>
        <begin position="141"/>
        <end position="163"/>
    </location>
</feature>
<keyword evidence="8" id="KW-0479">Metal-binding</keyword>
<evidence type="ECO:0000256" key="2">
    <source>
        <dbReference type="ARBA" id="ARBA00004477"/>
    </source>
</evidence>
<feature type="compositionally biased region" description="Low complexity" evidence="16">
    <location>
        <begin position="738"/>
        <end position="752"/>
    </location>
</feature>
<dbReference type="GO" id="GO:0036503">
    <property type="term" value="P:ERAD pathway"/>
    <property type="evidence" value="ECO:0007669"/>
    <property type="project" value="TreeGrafter"/>
</dbReference>
<evidence type="ECO:0000256" key="11">
    <source>
        <dbReference type="ARBA" id="ARBA00022824"/>
    </source>
</evidence>
<feature type="compositionally biased region" description="Polar residues" evidence="16">
    <location>
        <begin position="870"/>
        <end position="880"/>
    </location>
</feature>